<organism evidence="3 4">
    <name type="scientific">Vallitalea longa</name>
    <dbReference type="NCBI Taxonomy" id="2936439"/>
    <lineage>
        <taxon>Bacteria</taxon>
        <taxon>Bacillati</taxon>
        <taxon>Bacillota</taxon>
        <taxon>Clostridia</taxon>
        <taxon>Lachnospirales</taxon>
        <taxon>Vallitaleaceae</taxon>
        <taxon>Vallitalea</taxon>
    </lineage>
</organism>
<feature type="region of interest" description="Disordered" evidence="1">
    <location>
        <begin position="81"/>
        <end position="109"/>
    </location>
</feature>
<keyword evidence="4" id="KW-1185">Reference proteome</keyword>
<reference evidence="3" key="1">
    <citation type="submission" date="2022-06" db="EMBL/GenBank/DDBJ databases">
        <title>Vallitalea longa sp. nov., an anaerobic bacterium isolated from marine sediment.</title>
        <authorList>
            <person name="Hirano S."/>
            <person name="Terahara T."/>
            <person name="Mori K."/>
            <person name="Hamada M."/>
            <person name="Matsumoto R."/>
            <person name="Kobayashi T."/>
        </authorList>
    </citation>
    <scope>NUCLEOTIDE SEQUENCE</scope>
    <source>
        <strain evidence="3">SH18-1</strain>
    </source>
</reference>
<evidence type="ECO:0000313" key="3">
    <source>
        <dbReference type="EMBL" id="GKX28954.1"/>
    </source>
</evidence>
<keyword evidence="2" id="KW-0472">Membrane</keyword>
<comment type="caution">
    <text evidence="3">The sequence shown here is derived from an EMBL/GenBank/DDBJ whole genome shotgun (WGS) entry which is preliminary data.</text>
</comment>
<dbReference type="RefSeq" id="WP_281813940.1">
    <property type="nucleotide sequence ID" value="NZ_BRLB01000002.1"/>
</dbReference>
<accession>A0A9W6DFQ4</accession>
<evidence type="ECO:0000256" key="1">
    <source>
        <dbReference type="SAM" id="MobiDB-lite"/>
    </source>
</evidence>
<keyword evidence="2" id="KW-0812">Transmembrane</keyword>
<dbReference type="AlphaFoldDB" id="A0A9W6DFQ4"/>
<sequence length="179" mass="20693">MNKHKYFFRGVGITLIITTIIFYFIGLNINKNAIENISDEDLISKAQKLGMVVEDEQSKTELTDKEIILKAKKLGMIIPVDNEEENKQSDNNKVIDEQDRKESYNDEKNNENDTVKIQIKYGMSSRDAAKILFDNEVIDDIDECDKYLMVNNIAGKIKIGTYEFKINSTYEEVMKIFTN</sequence>
<gene>
    <name evidence="3" type="ORF">SH1V18_14340</name>
</gene>
<proteinExistence type="predicted"/>
<evidence type="ECO:0000313" key="4">
    <source>
        <dbReference type="Proteomes" id="UP001144256"/>
    </source>
</evidence>
<feature type="compositionally biased region" description="Basic and acidic residues" evidence="1">
    <location>
        <begin position="85"/>
        <end position="109"/>
    </location>
</feature>
<name>A0A9W6DFQ4_9FIRM</name>
<dbReference type="Gene3D" id="3.30.1490.480">
    <property type="entry name" value="Endolytic murein transglycosylase"/>
    <property type="match status" value="1"/>
</dbReference>
<evidence type="ECO:0000256" key="2">
    <source>
        <dbReference type="SAM" id="Phobius"/>
    </source>
</evidence>
<keyword evidence="2" id="KW-1133">Transmembrane helix</keyword>
<dbReference type="Proteomes" id="UP001144256">
    <property type="component" value="Unassembled WGS sequence"/>
</dbReference>
<feature type="transmembrane region" description="Helical" evidence="2">
    <location>
        <begin position="6"/>
        <end position="25"/>
    </location>
</feature>
<protein>
    <submittedName>
        <fullName evidence="3">Uncharacterized protein</fullName>
    </submittedName>
</protein>
<dbReference type="EMBL" id="BRLB01000002">
    <property type="protein sequence ID" value="GKX28954.1"/>
    <property type="molecule type" value="Genomic_DNA"/>
</dbReference>